<name>A0A930BU76_9RHOO</name>
<feature type="domain" description="DUF5983" evidence="1">
    <location>
        <begin position="128"/>
        <end position="238"/>
    </location>
</feature>
<dbReference type="InterPro" id="IPR046025">
    <property type="entry name" value="DUF5983"/>
</dbReference>
<accession>A0A930BU76</accession>
<evidence type="ECO:0000259" key="1">
    <source>
        <dbReference type="Pfam" id="PF19419"/>
    </source>
</evidence>
<sequence length="240" mass="26458">MDTPSNPFARGYYGFEIRRTVVISYDDRHPQTFQPLHPSQAHLTDDQVAYHACTFNEEFALVTEGQTVPAELDALCGGNGTVQAVIHCIYGRAAEGGFIHVGDCYTAEAAEDVVRKLQFETGFYSRAWEVSTAHLTQEASNFLMEWADLATPTALLCIAFRVPYSPAVGVKLIATPWTDTHLRDVEGITAEELWQSFHDKGVPAPLVTALFLAGQADVRFLIFDADAAVLDGLPLYDDWA</sequence>
<dbReference type="AlphaFoldDB" id="A0A930BU76"/>
<proteinExistence type="predicted"/>
<dbReference type="Pfam" id="PF19419">
    <property type="entry name" value="DUF5983"/>
    <property type="match status" value="1"/>
</dbReference>
<evidence type="ECO:0000313" key="3">
    <source>
        <dbReference type="Proteomes" id="UP000718593"/>
    </source>
</evidence>
<gene>
    <name evidence="2" type="ORF">HXL68_14020</name>
</gene>
<dbReference type="Proteomes" id="UP000718593">
    <property type="component" value="Unassembled WGS sequence"/>
</dbReference>
<comment type="caution">
    <text evidence="2">The sequence shown here is derived from an EMBL/GenBank/DDBJ whole genome shotgun (WGS) entry which is preliminary data.</text>
</comment>
<dbReference type="EMBL" id="JABZMI010000362">
    <property type="protein sequence ID" value="MBF1166144.1"/>
    <property type="molecule type" value="Genomic_DNA"/>
</dbReference>
<protein>
    <submittedName>
        <fullName evidence="2">ABC transporter substrate-binding protein</fullName>
    </submittedName>
</protein>
<organism evidence="2 3">
    <name type="scientific">Dechloromonas agitata</name>
    <dbReference type="NCBI Taxonomy" id="73030"/>
    <lineage>
        <taxon>Bacteria</taxon>
        <taxon>Pseudomonadati</taxon>
        <taxon>Pseudomonadota</taxon>
        <taxon>Betaproteobacteria</taxon>
        <taxon>Rhodocyclales</taxon>
        <taxon>Azonexaceae</taxon>
        <taxon>Dechloromonas</taxon>
    </lineage>
</organism>
<evidence type="ECO:0000313" key="2">
    <source>
        <dbReference type="EMBL" id="MBF1166144.1"/>
    </source>
</evidence>
<reference evidence="2" key="1">
    <citation type="submission" date="2020-04" db="EMBL/GenBank/DDBJ databases">
        <title>Deep metagenomics examines the oral microbiome during advanced dental caries in children, revealing novel taxa and co-occurrences with host molecules.</title>
        <authorList>
            <person name="Baker J.L."/>
            <person name="Morton J.T."/>
            <person name="Dinis M."/>
            <person name="Alvarez R."/>
            <person name="Tran N.C."/>
            <person name="Knight R."/>
            <person name="Edlund A."/>
        </authorList>
    </citation>
    <scope>NUCLEOTIDE SEQUENCE</scope>
    <source>
        <strain evidence="2">JCVI_32_bin.24</strain>
    </source>
</reference>